<name>A0AAW1UKQ4_9CUCU</name>
<dbReference type="AlphaFoldDB" id="A0AAW1UKQ4"/>
<keyword evidence="2" id="KW-1185">Reference proteome</keyword>
<organism evidence="1 2">
    <name type="scientific">Henosepilachna vigintioctopunctata</name>
    <dbReference type="NCBI Taxonomy" id="420089"/>
    <lineage>
        <taxon>Eukaryota</taxon>
        <taxon>Metazoa</taxon>
        <taxon>Ecdysozoa</taxon>
        <taxon>Arthropoda</taxon>
        <taxon>Hexapoda</taxon>
        <taxon>Insecta</taxon>
        <taxon>Pterygota</taxon>
        <taxon>Neoptera</taxon>
        <taxon>Endopterygota</taxon>
        <taxon>Coleoptera</taxon>
        <taxon>Polyphaga</taxon>
        <taxon>Cucujiformia</taxon>
        <taxon>Coccinelloidea</taxon>
        <taxon>Coccinellidae</taxon>
        <taxon>Epilachninae</taxon>
        <taxon>Epilachnini</taxon>
        <taxon>Henosepilachna</taxon>
    </lineage>
</organism>
<accession>A0AAW1UKQ4</accession>
<evidence type="ECO:0000313" key="2">
    <source>
        <dbReference type="Proteomes" id="UP001431783"/>
    </source>
</evidence>
<comment type="caution">
    <text evidence="1">The sequence shown here is derived from an EMBL/GenBank/DDBJ whole genome shotgun (WGS) entry which is preliminary data.</text>
</comment>
<evidence type="ECO:0000313" key="1">
    <source>
        <dbReference type="EMBL" id="KAK9881289.1"/>
    </source>
</evidence>
<protein>
    <submittedName>
        <fullName evidence="1">Uncharacterized protein</fullName>
    </submittedName>
</protein>
<dbReference type="Proteomes" id="UP001431783">
    <property type="component" value="Unassembled WGS sequence"/>
</dbReference>
<dbReference type="EMBL" id="JARQZJ010000068">
    <property type="protein sequence ID" value="KAK9881289.1"/>
    <property type="molecule type" value="Genomic_DNA"/>
</dbReference>
<sequence>MQVIQSIAAATLPSNMCFASDTTKEEGGRSPFIDGVTPSKKHIYEQLVKHEESHSHQLAVVALLTEKKRGNVEQHLTRKNMQEISNRRLVLKRIIDIILFISKQGIAFVEKVRPCTL</sequence>
<gene>
    <name evidence="1" type="ORF">WA026_015411</name>
</gene>
<reference evidence="1 2" key="1">
    <citation type="submission" date="2023-03" db="EMBL/GenBank/DDBJ databases">
        <title>Genome insight into feeding habits of ladybird beetles.</title>
        <authorList>
            <person name="Li H.-S."/>
            <person name="Huang Y.-H."/>
            <person name="Pang H."/>
        </authorList>
    </citation>
    <scope>NUCLEOTIDE SEQUENCE [LARGE SCALE GENOMIC DNA]</scope>
    <source>
        <strain evidence="1">SYSU_2023b</strain>
        <tissue evidence="1">Whole body</tissue>
    </source>
</reference>
<proteinExistence type="predicted"/>